<evidence type="ECO:0000313" key="2">
    <source>
        <dbReference type="Proteomes" id="UP000053660"/>
    </source>
</evidence>
<protein>
    <submittedName>
        <fullName evidence="1">Uncharacterized protein</fullName>
    </submittedName>
</protein>
<reference evidence="1 2" key="1">
    <citation type="submission" date="2014-03" db="EMBL/GenBank/DDBJ databases">
        <title>Draft genome of the hookworm Oesophagostomum dentatum.</title>
        <authorList>
            <person name="Mitreva M."/>
        </authorList>
    </citation>
    <scope>NUCLEOTIDE SEQUENCE [LARGE SCALE GENOMIC DNA]</scope>
    <source>
        <strain evidence="1 2">OD-Hann</strain>
    </source>
</reference>
<sequence length="27" mass="2814">MVEPQGCIGNTLSPSCVQQAARKLLVA</sequence>
<name>A0A0B1SBT1_OESDE</name>
<dbReference type="AlphaFoldDB" id="A0A0B1SBT1"/>
<proteinExistence type="predicted"/>
<dbReference type="Proteomes" id="UP000053660">
    <property type="component" value="Unassembled WGS sequence"/>
</dbReference>
<gene>
    <name evidence="1" type="ORF">OESDEN_18958</name>
</gene>
<organism evidence="1 2">
    <name type="scientific">Oesophagostomum dentatum</name>
    <name type="common">Nodular worm</name>
    <dbReference type="NCBI Taxonomy" id="61180"/>
    <lineage>
        <taxon>Eukaryota</taxon>
        <taxon>Metazoa</taxon>
        <taxon>Ecdysozoa</taxon>
        <taxon>Nematoda</taxon>
        <taxon>Chromadorea</taxon>
        <taxon>Rhabditida</taxon>
        <taxon>Rhabditina</taxon>
        <taxon>Rhabditomorpha</taxon>
        <taxon>Strongyloidea</taxon>
        <taxon>Strongylidae</taxon>
        <taxon>Oesophagostomum</taxon>
    </lineage>
</organism>
<dbReference type="EMBL" id="KN590779">
    <property type="protein sequence ID" value="KHJ81356.1"/>
    <property type="molecule type" value="Genomic_DNA"/>
</dbReference>
<evidence type="ECO:0000313" key="1">
    <source>
        <dbReference type="EMBL" id="KHJ81356.1"/>
    </source>
</evidence>
<accession>A0A0B1SBT1</accession>
<keyword evidence="2" id="KW-1185">Reference proteome</keyword>